<sequence>MYLVVVICLAGLLLVAAAITVGYEDQRAARRHAKQRRARLARLGEPDPFVPARLHANLDRFPPN</sequence>
<proteinExistence type="predicted"/>
<dbReference type="EMBL" id="JAAOYM010000003">
    <property type="protein sequence ID" value="NIJ15006.1"/>
    <property type="molecule type" value="Genomic_DNA"/>
</dbReference>
<protein>
    <submittedName>
        <fullName evidence="1">Uncharacterized protein</fullName>
    </submittedName>
</protein>
<dbReference type="RefSeq" id="WP_167177626.1">
    <property type="nucleotide sequence ID" value="NZ_JAAOYM010000003.1"/>
</dbReference>
<dbReference type="AlphaFoldDB" id="A0A7X5UVE9"/>
<comment type="caution">
    <text evidence="1">The sequence shown here is derived from an EMBL/GenBank/DDBJ whole genome shotgun (WGS) entry which is preliminary data.</text>
</comment>
<keyword evidence="2" id="KW-1185">Reference proteome</keyword>
<accession>A0A7X5UVE9</accession>
<reference evidence="1 2" key="1">
    <citation type="submission" date="2020-03" db="EMBL/GenBank/DDBJ databases">
        <title>Sequencing the genomes of 1000 actinobacteria strains.</title>
        <authorList>
            <person name="Klenk H.-P."/>
        </authorList>
    </citation>
    <scope>NUCLEOTIDE SEQUENCE [LARGE SCALE GENOMIC DNA]</scope>
    <source>
        <strain evidence="1 2">DSM 45685</strain>
    </source>
</reference>
<evidence type="ECO:0000313" key="1">
    <source>
        <dbReference type="EMBL" id="NIJ15006.1"/>
    </source>
</evidence>
<dbReference type="Proteomes" id="UP000545493">
    <property type="component" value="Unassembled WGS sequence"/>
</dbReference>
<name>A0A7X5UVE9_9PSEU</name>
<organism evidence="1 2">
    <name type="scientific">Saccharomonospora amisosensis</name>
    <dbReference type="NCBI Taxonomy" id="1128677"/>
    <lineage>
        <taxon>Bacteria</taxon>
        <taxon>Bacillati</taxon>
        <taxon>Actinomycetota</taxon>
        <taxon>Actinomycetes</taxon>
        <taxon>Pseudonocardiales</taxon>
        <taxon>Pseudonocardiaceae</taxon>
        <taxon>Saccharomonospora</taxon>
    </lineage>
</organism>
<gene>
    <name evidence="1" type="ORF">FHU38_005414</name>
</gene>
<evidence type="ECO:0000313" key="2">
    <source>
        <dbReference type="Proteomes" id="UP000545493"/>
    </source>
</evidence>